<dbReference type="RefSeq" id="WP_054288469.1">
    <property type="nucleotide sequence ID" value="NZ_CP012752.1"/>
</dbReference>
<dbReference type="InterPro" id="IPR052509">
    <property type="entry name" value="Metal_resp_DNA-bind_regulator"/>
</dbReference>
<proteinExistence type="predicted"/>
<gene>
    <name evidence="2" type="ORF">AOZ06_05745</name>
</gene>
<dbReference type="AlphaFoldDB" id="A0A0N9HWS0"/>
<evidence type="ECO:0000313" key="3">
    <source>
        <dbReference type="Proteomes" id="UP000063699"/>
    </source>
</evidence>
<reference evidence="2 3" key="1">
    <citation type="submission" date="2015-07" db="EMBL/GenBank/DDBJ databases">
        <title>Genome sequencing of Kibdelosporangium phytohabitans.</title>
        <authorList>
            <person name="Qin S."/>
            <person name="Xing K."/>
        </authorList>
    </citation>
    <scope>NUCLEOTIDE SEQUENCE [LARGE SCALE GENOMIC DNA]</scope>
    <source>
        <strain evidence="2 3">KLBMP1111</strain>
    </source>
</reference>
<evidence type="ECO:0000313" key="2">
    <source>
        <dbReference type="EMBL" id="ALG06496.1"/>
    </source>
</evidence>
<dbReference type="Proteomes" id="UP000063699">
    <property type="component" value="Chromosome"/>
</dbReference>
<dbReference type="InterPro" id="IPR005149">
    <property type="entry name" value="Tscrpt_reg_PadR_N"/>
</dbReference>
<dbReference type="STRING" id="860235.AOZ06_05745"/>
<evidence type="ECO:0000259" key="1">
    <source>
        <dbReference type="Pfam" id="PF03551"/>
    </source>
</evidence>
<dbReference type="Pfam" id="PF03551">
    <property type="entry name" value="PadR"/>
    <property type="match status" value="1"/>
</dbReference>
<dbReference type="PANTHER" id="PTHR33169">
    <property type="entry name" value="PADR-FAMILY TRANSCRIPTIONAL REGULATOR"/>
    <property type="match status" value="1"/>
</dbReference>
<sequence>MSATRLLVLGVVRMRGEAHGYQVRQDLQLWAADRWANIKPGSIYHALRKLAADGLLQEVATQDSDIGPERVVYRITGHGEGEFFFLLHKAISDTEAGVAMFNSALPFFTTLDRGNLVFLLRNRIQQTKAAAEQTRLLLDQSIAPAEGGPGKPAHVREMFTYWLVTVEAQLTWLQDLVSRLEAGEYTLADDRPDAFGSPPG</sequence>
<protein>
    <recommendedName>
        <fullName evidence="1">Transcription regulator PadR N-terminal domain-containing protein</fullName>
    </recommendedName>
</protein>
<keyword evidence="3" id="KW-1185">Reference proteome</keyword>
<dbReference type="OrthoDB" id="8443918at2"/>
<dbReference type="KEGG" id="kphy:AOZ06_05745"/>
<dbReference type="EMBL" id="CP012752">
    <property type="protein sequence ID" value="ALG06496.1"/>
    <property type="molecule type" value="Genomic_DNA"/>
</dbReference>
<organism evidence="2 3">
    <name type="scientific">Kibdelosporangium phytohabitans</name>
    <dbReference type="NCBI Taxonomy" id="860235"/>
    <lineage>
        <taxon>Bacteria</taxon>
        <taxon>Bacillati</taxon>
        <taxon>Actinomycetota</taxon>
        <taxon>Actinomycetes</taxon>
        <taxon>Pseudonocardiales</taxon>
        <taxon>Pseudonocardiaceae</taxon>
        <taxon>Kibdelosporangium</taxon>
    </lineage>
</organism>
<dbReference type="InterPro" id="IPR036388">
    <property type="entry name" value="WH-like_DNA-bd_sf"/>
</dbReference>
<dbReference type="SUPFAM" id="SSF46785">
    <property type="entry name" value="Winged helix' DNA-binding domain"/>
    <property type="match status" value="1"/>
</dbReference>
<accession>A0A0N9HWS0</accession>
<dbReference type="InterPro" id="IPR036390">
    <property type="entry name" value="WH_DNA-bd_sf"/>
</dbReference>
<dbReference type="PANTHER" id="PTHR33169:SF14">
    <property type="entry name" value="TRANSCRIPTIONAL REGULATOR RV3488"/>
    <property type="match status" value="1"/>
</dbReference>
<dbReference type="Gene3D" id="1.10.10.10">
    <property type="entry name" value="Winged helix-like DNA-binding domain superfamily/Winged helix DNA-binding domain"/>
    <property type="match status" value="1"/>
</dbReference>
<name>A0A0N9HWS0_9PSEU</name>
<feature type="domain" description="Transcription regulator PadR N-terminal" evidence="1">
    <location>
        <begin position="8"/>
        <end position="82"/>
    </location>
</feature>